<dbReference type="AlphaFoldDB" id="A0A920CQG0"/>
<dbReference type="Proteomes" id="UP000682811">
    <property type="component" value="Unassembled WGS sequence"/>
</dbReference>
<gene>
    <name evidence="1" type="ORF">J34TS1_07490</name>
</gene>
<reference evidence="1 2" key="1">
    <citation type="submission" date="2021-03" db="EMBL/GenBank/DDBJ databases">
        <title>Antimicrobial resistance genes in bacteria isolated from Japanese honey, and their potential for conferring macrolide and lincosamide resistance in the American foulbrood pathogen Paenibacillus larvae.</title>
        <authorList>
            <person name="Okamoto M."/>
            <person name="Kumagai M."/>
            <person name="Kanamori H."/>
            <person name="Takamatsu D."/>
        </authorList>
    </citation>
    <scope>NUCLEOTIDE SEQUENCE [LARGE SCALE GENOMIC DNA]</scope>
    <source>
        <strain evidence="1 2">J34TS1</strain>
    </source>
</reference>
<protein>
    <submittedName>
        <fullName evidence="1">Uncharacterized protein</fullName>
    </submittedName>
</protein>
<organism evidence="1 2">
    <name type="scientific">Paenibacillus azoreducens</name>
    <dbReference type="NCBI Taxonomy" id="116718"/>
    <lineage>
        <taxon>Bacteria</taxon>
        <taxon>Bacillati</taxon>
        <taxon>Bacillota</taxon>
        <taxon>Bacilli</taxon>
        <taxon>Bacillales</taxon>
        <taxon>Paenibacillaceae</taxon>
        <taxon>Paenibacillus</taxon>
    </lineage>
</organism>
<proteinExistence type="predicted"/>
<evidence type="ECO:0000313" key="2">
    <source>
        <dbReference type="Proteomes" id="UP000682811"/>
    </source>
</evidence>
<accession>A0A920CQG0</accession>
<keyword evidence="2" id="KW-1185">Reference proteome</keyword>
<name>A0A920CQG0_9BACL</name>
<evidence type="ECO:0000313" key="1">
    <source>
        <dbReference type="EMBL" id="GIO45984.1"/>
    </source>
</evidence>
<dbReference type="EMBL" id="BORT01000002">
    <property type="protein sequence ID" value="GIO45984.1"/>
    <property type="molecule type" value="Genomic_DNA"/>
</dbReference>
<comment type="caution">
    <text evidence="1">The sequence shown here is derived from an EMBL/GenBank/DDBJ whole genome shotgun (WGS) entry which is preliminary data.</text>
</comment>
<sequence>MSNYYWDQQITGYLVHQQRERELNEGLDTISELDWKEMVSNGEVCYKHHTIKLKKQRLFENALEIPLPVVLAPVANAFLEKGKDDRIRNQYLFMNDTGEISCGIHLGESIEAGIDLEMLKDCMLIESKFRKPEIKLFELESESIKLRGFETYDCLIQTENGQFYQFVFLTVCRDRLLHGSFQFKAEQADIWRPMSAAIIQTIIFFE</sequence>
<dbReference type="RefSeq" id="WP_212977066.1">
    <property type="nucleotide sequence ID" value="NZ_AP025343.1"/>
</dbReference>